<name>A0AA36JRY9_9DINO</name>
<proteinExistence type="predicted"/>
<dbReference type="InterPro" id="IPR029044">
    <property type="entry name" value="Nucleotide-diphossugar_trans"/>
</dbReference>
<dbReference type="Gene3D" id="3.90.550.10">
    <property type="entry name" value="Spore Coat Polysaccharide Biosynthesis Protein SpsA, Chain A"/>
    <property type="match status" value="1"/>
</dbReference>
<evidence type="ECO:0000313" key="2">
    <source>
        <dbReference type="EMBL" id="CAJ1410592.1"/>
    </source>
</evidence>
<evidence type="ECO:0000256" key="1">
    <source>
        <dbReference type="SAM" id="MobiDB-lite"/>
    </source>
</evidence>
<protein>
    <recommendedName>
        <fullName evidence="4">Hexosyltransferase</fullName>
    </recommendedName>
</protein>
<evidence type="ECO:0008006" key="4">
    <source>
        <dbReference type="Google" id="ProtNLM"/>
    </source>
</evidence>
<dbReference type="InterPro" id="IPR050587">
    <property type="entry name" value="GNT1/Glycosyltrans_8"/>
</dbReference>
<organism evidence="2 3">
    <name type="scientific">Effrenium voratum</name>
    <dbReference type="NCBI Taxonomy" id="2562239"/>
    <lineage>
        <taxon>Eukaryota</taxon>
        <taxon>Sar</taxon>
        <taxon>Alveolata</taxon>
        <taxon>Dinophyceae</taxon>
        <taxon>Suessiales</taxon>
        <taxon>Symbiodiniaceae</taxon>
        <taxon>Effrenium</taxon>
    </lineage>
</organism>
<comment type="caution">
    <text evidence="2">The sequence shown here is derived from an EMBL/GenBank/DDBJ whole genome shotgun (WGS) entry which is preliminary data.</text>
</comment>
<gene>
    <name evidence="2" type="ORF">EVOR1521_LOCUS31386</name>
</gene>
<dbReference type="Proteomes" id="UP001178507">
    <property type="component" value="Unassembled WGS sequence"/>
</dbReference>
<dbReference type="SUPFAM" id="SSF53448">
    <property type="entry name" value="Nucleotide-diphospho-sugar transferases"/>
    <property type="match status" value="1"/>
</dbReference>
<dbReference type="AlphaFoldDB" id="A0AA36JRY9"/>
<accession>A0AA36JRY9</accession>
<feature type="compositionally biased region" description="Basic and acidic residues" evidence="1">
    <location>
        <begin position="423"/>
        <end position="435"/>
    </location>
</feature>
<dbReference type="PANTHER" id="PTHR11183">
    <property type="entry name" value="GLYCOGENIN SUBFAMILY MEMBER"/>
    <property type="match status" value="1"/>
</dbReference>
<feature type="region of interest" description="Disordered" evidence="1">
    <location>
        <begin position="396"/>
        <end position="438"/>
    </location>
</feature>
<dbReference type="EMBL" id="CAUJNA010003827">
    <property type="protein sequence ID" value="CAJ1410592.1"/>
    <property type="molecule type" value="Genomic_DNA"/>
</dbReference>
<reference evidence="2" key="1">
    <citation type="submission" date="2023-08" db="EMBL/GenBank/DDBJ databases">
        <authorList>
            <person name="Chen Y."/>
            <person name="Shah S."/>
            <person name="Dougan E. K."/>
            <person name="Thang M."/>
            <person name="Chan C."/>
        </authorList>
    </citation>
    <scope>NUCLEOTIDE SEQUENCE</scope>
</reference>
<keyword evidence="3" id="KW-1185">Reference proteome</keyword>
<evidence type="ECO:0000313" key="3">
    <source>
        <dbReference type="Proteomes" id="UP001178507"/>
    </source>
</evidence>
<sequence>MSPPVQEELNGDTAYVSLLHGDRVEFWLYALMLGHRLRQLDQATPRVLLVARPTEDYAAPFLEGMSYKCLQALWEVRPVDLVDAAAADKTRRKRHRYVFTKLRVFEVPYKHIMFFDLDVVVRRDPSELFKVSAPAGMYHGRWDRSEFASHGGLLPQEAFEKDDCVRGCVNAGLLRLDPPVTSVERRELLDEMLREVAKLKEDDQSYLPEQYFLVKQIPNWHHIKVAWNCEVNPRWSVVERHKGNSKLEKCREVIKAELPRDWFELCETQEQLRSVGMFHFSGLWLQPWWYLNMPPTEAHQQLKKQFDKRDPPGMVALAVAEWLLAAQELKESAVFSEDETYCFKQQLGMLERTAEKWWDGVQSCNACGAIQDDYDESCEECEVSAHLARVVERSESATVSTSKGRRQNWDLGGNKKRRQRKKAEKDSMELAESRCRRPSPALRPRIQETFASVNLV</sequence>